<evidence type="ECO:0000256" key="2">
    <source>
        <dbReference type="ARBA" id="ARBA00004397"/>
    </source>
</evidence>
<keyword evidence="8" id="KW-0509">mRNA transport</keyword>
<dbReference type="InterPro" id="IPR001680">
    <property type="entry name" value="WD40_rpt"/>
</dbReference>
<dbReference type="InterPro" id="IPR037363">
    <property type="entry name" value="Sec13/Seh1_fam"/>
</dbReference>
<dbReference type="GO" id="GO:0030127">
    <property type="term" value="C:COPII vesicle coat"/>
    <property type="evidence" value="ECO:0007669"/>
    <property type="project" value="EnsemblFungi"/>
</dbReference>
<dbReference type="STRING" id="436907.A7TL13"/>
<dbReference type="EMBL" id="DS480411">
    <property type="protein sequence ID" value="EDO17069.1"/>
    <property type="molecule type" value="Genomic_DNA"/>
</dbReference>
<evidence type="ECO:0000256" key="15">
    <source>
        <dbReference type="PROSITE-ProRule" id="PRU00221"/>
    </source>
</evidence>
<dbReference type="GO" id="GO:0045893">
    <property type="term" value="P:positive regulation of DNA-templated transcription"/>
    <property type="evidence" value="ECO:0007669"/>
    <property type="project" value="EnsemblFungi"/>
</dbReference>
<dbReference type="InterPro" id="IPR036322">
    <property type="entry name" value="WD40_repeat_dom_sf"/>
</dbReference>
<dbReference type="GO" id="GO:0032527">
    <property type="term" value="P:protein exit from endoplasmic reticulum"/>
    <property type="evidence" value="ECO:0007669"/>
    <property type="project" value="TreeGrafter"/>
</dbReference>
<evidence type="ECO:0000313" key="16">
    <source>
        <dbReference type="EMBL" id="EDO17069.1"/>
    </source>
</evidence>
<keyword evidence="12" id="KW-0906">Nuclear pore complex</keyword>
<dbReference type="GO" id="GO:0051028">
    <property type="term" value="P:mRNA transport"/>
    <property type="evidence" value="ECO:0007669"/>
    <property type="project" value="UniProtKB-KW"/>
</dbReference>
<reference evidence="16 17" key="1">
    <citation type="journal article" date="2007" name="Proc. Natl. Acad. Sci. U.S.A.">
        <title>Independent sorting-out of thousands of duplicated gene pairs in two yeast species descended from a whole-genome duplication.</title>
        <authorList>
            <person name="Scannell D.R."/>
            <person name="Frank A.C."/>
            <person name="Conant G.C."/>
            <person name="Byrne K.P."/>
            <person name="Woolfit M."/>
            <person name="Wolfe K.H."/>
        </authorList>
    </citation>
    <scope>NUCLEOTIDE SEQUENCE [LARGE SCALE GENOMIC DNA]</scope>
    <source>
        <strain evidence="17">ATCC 22028 / DSM 70294 / BCRC 21397 / CBS 2163 / NBRC 10782 / NRRL Y-8283 / UCD 57-17</strain>
    </source>
</reference>
<evidence type="ECO:0000256" key="14">
    <source>
        <dbReference type="ARBA" id="ARBA00023329"/>
    </source>
</evidence>
<dbReference type="FunCoup" id="A7TL13">
    <property type="interactions" value="1159"/>
</dbReference>
<gene>
    <name evidence="16" type="ORF">Kpol_530p39</name>
</gene>
<evidence type="ECO:0000256" key="13">
    <source>
        <dbReference type="ARBA" id="ARBA00023242"/>
    </source>
</evidence>
<dbReference type="GO" id="GO:0035859">
    <property type="term" value="C:Seh1-associated complex"/>
    <property type="evidence" value="ECO:0007669"/>
    <property type="project" value="EnsemblFungi"/>
</dbReference>
<evidence type="ECO:0000256" key="10">
    <source>
        <dbReference type="ARBA" id="ARBA00022927"/>
    </source>
</evidence>
<keyword evidence="13" id="KW-0539">Nucleus</keyword>
<dbReference type="RefSeq" id="XP_001644927.1">
    <property type="nucleotide sequence ID" value="XM_001644877.1"/>
</dbReference>
<dbReference type="PROSITE" id="PS50294">
    <property type="entry name" value="WD_REPEATS_REGION"/>
    <property type="match status" value="1"/>
</dbReference>
<dbReference type="Pfam" id="PF00400">
    <property type="entry name" value="WD40"/>
    <property type="match status" value="4"/>
</dbReference>
<evidence type="ECO:0000256" key="7">
    <source>
        <dbReference type="ARBA" id="ARBA00022737"/>
    </source>
</evidence>
<sequence>MVTIANAHVDLIHDTVLDYYGKRLATCSSDKTIKIFEIEGESHKLVETLVGHEGPVWRVDWAHPKFGTILASCSYDGKVLIWKEENGKWQQIAVHAVHSASVNSVQWAPHEYGALLLAASSDGKVSIVEFKENGTTSPILIDAHAIGVNSACWAPATVEDNNGNPKQLRRFVTGGADNLVKIWKYDSETQTYTIEDTLEGHSDWVRDVAWSPSILMRSYIASVSQDRTCIIWTQENNKGPWKKTLLQQDKYPDVLWRASWSLSGNILAISGGDNKVTLWKENLAGTWESAGEVQ</sequence>
<name>A7TL13_VANPO</name>
<comment type="similarity">
    <text evidence="4">Belongs to the WD repeat SEC13 family.</text>
</comment>
<evidence type="ECO:0000256" key="5">
    <source>
        <dbReference type="ARBA" id="ARBA00022448"/>
    </source>
</evidence>
<evidence type="ECO:0000256" key="8">
    <source>
        <dbReference type="ARBA" id="ARBA00022816"/>
    </source>
</evidence>
<dbReference type="KEGG" id="vpo:Kpol_530p39"/>
<dbReference type="GO" id="GO:0005198">
    <property type="term" value="F:structural molecule activity"/>
    <property type="evidence" value="ECO:0007669"/>
    <property type="project" value="EnsemblFungi"/>
</dbReference>
<keyword evidence="5" id="KW-0813">Transport</keyword>
<keyword evidence="14" id="KW-0968">Cytoplasmic vesicle</keyword>
<evidence type="ECO:0000313" key="17">
    <source>
        <dbReference type="Proteomes" id="UP000000267"/>
    </source>
</evidence>
<dbReference type="GO" id="GO:0036503">
    <property type="term" value="P:ERAD pathway"/>
    <property type="evidence" value="ECO:0007669"/>
    <property type="project" value="EnsemblFungi"/>
</dbReference>
<dbReference type="PANTHER" id="PTHR11024">
    <property type="entry name" value="NUCLEAR PORE COMPLEX PROTEIN SEC13 / SEH1 FAMILY MEMBER"/>
    <property type="match status" value="1"/>
</dbReference>
<dbReference type="Gene3D" id="2.130.10.10">
    <property type="entry name" value="YVTN repeat-like/Quinoprotein amine dehydrogenase"/>
    <property type="match status" value="1"/>
</dbReference>
<evidence type="ECO:0000256" key="9">
    <source>
        <dbReference type="ARBA" id="ARBA00022892"/>
    </source>
</evidence>
<keyword evidence="9" id="KW-0931">ER-Golgi transport</keyword>
<keyword evidence="11" id="KW-0811">Translocation</keyword>
<evidence type="ECO:0000256" key="1">
    <source>
        <dbReference type="ARBA" id="ARBA00004299"/>
    </source>
</evidence>
<dbReference type="InterPro" id="IPR015943">
    <property type="entry name" value="WD40/YVTN_repeat-like_dom_sf"/>
</dbReference>
<dbReference type="HOGENOM" id="CLU_032441_0_1_1"/>
<feature type="repeat" description="WD" evidence="15">
    <location>
        <begin position="49"/>
        <end position="92"/>
    </location>
</feature>
<accession>A7TL13</accession>
<dbReference type="SUPFAM" id="SSF50978">
    <property type="entry name" value="WD40 repeat-like"/>
    <property type="match status" value="1"/>
</dbReference>
<feature type="repeat" description="WD" evidence="15">
    <location>
        <begin position="171"/>
        <end position="193"/>
    </location>
</feature>
<dbReference type="GO" id="GO:0031080">
    <property type="term" value="C:nuclear pore outer ring"/>
    <property type="evidence" value="ECO:0007669"/>
    <property type="project" value="EnsemblFungi"/>
</dbReference>
<dbReference type="PANTHER" id="PTHR11024:SF2">
    <property type="entry name" value="PROTEIN SEC13 HOMOLOG"/>
    <property type="match status" value="1"/>
</dbReference>
<dbReference type="AlphaFoldDB" id="A7TL13"/>
<evidence type="ECO:0000256" key="11">
    <source>
        <dbReference type="ARBA" id="ARBA00023010"/>
    </source>
</evidence>
<dbReference type="GO" id="GO:1902953">
    <property type="term" value="P:positive regulation of ER to Golgi vesicle-mediated transport"/>
    <property type="evidence" value="ECO:0007669"/>
    <property type="project" value="EnsemblFungi"/>
</dbReference>
<dbReference type="OMA" id="IWKEEGD"/>
<dbReference type="GO" id="GO:0051664">
    <property type="term" value="P:nuclear pore localization"/>
    <property type="evidence" value="ECO:0007669"/>
    <property type="project" value="EnsemblFungi"/>
</dbReference>
<dbReference type="GO" id="GO:0005789">
    <property type="term" value="C:endoplasmic reticulum membrane"/>
    <property type="evidence" value="ECO:0007669"/>
    <property type="project" value="UniProtKB-SubCell"/>
</dbReference>
<keyword evidence="7" id="KW-0677">Repeat</keyword>
<comment type="subcellular location">
    <subcellularLocation>
        <location evidence="1">Cytoplasmic vesicle</location>
        <location evidence="1">COPII-coated vesicle membrane</location>
        <topology evidence="1">Peripheral membrane protein</topology>
        <orientation evidence="1">Cytoplasmic side</orientation>
    </subcellularLocation>
    <subcellularLocation>
        <location evidence="2">Endoplasmic reticulum membrane</location>
        <topology evidence="2">Peripheral membrane protein</topology>
        <orientation evidence="2">Cytoplasmic side</orientation>
    </subcellularLocation>
    <subcellularLocation>
        <location evidence="3">Nucleus</location>
        <location evidence="3">Nuclear pore complex</location>
    </subcellularLocation>
</comment>
<organism evidence="17">
    <name type="scientific">Vanderwaltozyma polyspora (strain ATCC 22028 / DSM 70294 / BCRC 21397 / CBS 2163 / NBRC 10782 / NRRL Y-8283 / UCD 57-17)</name>
    <name type="common">Kluyveromyces polysporus</name>
    <dbReference type="NCBI Taxonomy" id="436907"/>
    <lineage>
        <taxon>Eukaryota</taxon>
        <taxon>Fungi</taxon>
        <taxon>Dikarya</taxon>
        <taxon>Ascomycota</taxon>
        <taxon>Saccharomycotina</taxon>
        <taxon>Saccharomycetes</taxon>
        <taxon>Saccharomycetales</taxon>
        <taxon>Saccharomycetaceae</taxon>
        <taxon>Vanderwaltozyma</taxon>
    </lineage>
</organism>
<dbReference type="GO" id="GO:0070863">
    <property type="term" value="P:positive regulation of protein exit from endoplasmic reticulum"/>
    <property type="evidence" value="ECO:0007669"/>
    <property type="project" value="EnsemblFungi"/>
</dbReference>
<dbReference type="InParanoid" id="A7TL13"/>
<dbReference type="SMART" id="SM00320">
    <property type="entry name" value="WD40"/>
    <property type="match status" value="6"/>
</dbReference>
<evidence type="ECO:0000256" key="3">
    <source>
        <dbReference type="ARBA" id="ARBA00004567"/>
    </source>
</evidence>
<dbReference type="Proteomes" id="UP000000267">
    <property type="component" value="Unassembled WGS sequence"/>
</dbReference>
<keyword evidence="10" id="KW-0653">Protein transport</keyword>
<evidence type="ECO:0000256" key="12">
    <source>
        <dbReference type="ARBA" id="ARBA00023132"/>
    </source>
</evidence>
<dbReference type="GO" id="GO:1904263">
    <property type="term" value="P:positive regulation of TORC1 signaling"/>
    <property type="evidence" value="ECO:0007669"/>
    <property type="project" value="EnsemblFungi"/>
</dbReference>
<dbReference type="eggNOG" id="KOG1332">
    <property type="taxonomic scope" value="Eukaryota"/>
</dbReference>
<dbReference type="PROSITE" id="PS50082">
    <property type="entry name" value="WD_REPEATS_2"/>
    <property type="match status" value="3"/>
</dbReference>
<keyword evidence="17" id="KW-1185">Reference proteome</keyword>
<protein>
    <submittedName>
        <fullName evidence="16">Uncharacterized protein</fullName>
    </submittedName>
</protein>
<dbReference type="OrthoDB" id="364224at2759"/>
<proteinExistence type="inferred from homology"/>
<evidence type="ECO:0000256" key="6">
    <source>
        <dbReference type="ARBA" id="ARBA00022574"/>
    </source>
</evidence>
<dbReference type="GeneID" id="5545261"/>
<dbReference type="PhylomeDB" id="A7TL13"/>
<dbReference type="GO" id="GO:0006606">
    <property type="term" value="P:protein import into nucleus"/>
    <property type="evidence" value="ECO:0007669"/>
    <property type="project" value="TreeGrafter"/>
</dbReference>
<dbReference type="GO" id="GO:0090114">
    <property type="term" value="P:COPII-coated vesicle budding"/>
    <property type="evidence" value="ECO:0007669"/>
    <property type="project" value="EnsemblFungi"/>
</dbReference>
<keyword evidence="6 15" id="KW-0853">WD repeat</keyword>
<evidence type="ECO:0000256" key="4">
    <source>
        <dbReference type="ARBA" id="ARBA00010102"/>
    </source>
</evidence>
<dbReference type="FunFam" id="2.130.10.10:FF:000017">
    <property type="entry name" value="SEC13 homolog (S. cerevisiae)"/>
    <property type="match status" value="1"/>
</dbReference>
<feature type="repeat" description="WD" evidence="15">
    <location>
        <begin position="198"/>
        <end position="232"/>
    </location>
</feature>